<dbReference type="UniPathway" id="UPA00241">
    <property type="reaction ID" value="UER00355"/>
</dbReference>
<dbReference type="PANTHER" id="PTHR21342:SF1">
    <property type="entry name" value="PHOSPHOPANTETHEINE ADENYLYLTRANSFERASE"/>
    <property type="match status" value="1"/>
</dbReference>
<evidence type="ECO:0000256" key="1">
    <source>
        <dbReference type="ARBA" id="ARBA00022490"/>
    </source>
</evidence>
<feature type="site" description="Transition state stabilizer" evidence="9">
    <location>
        <position position="18"/>
    </location>
</feature>
<feature type="binding site" evidence="9">
    <location>
        <begin position="124"/>
        <end position="130"/>
    </location>
    <ligand>
        <name>ATP</name>
        <dbReference type="ChEBI" id="CHEBI:30616"/>
    </ligand>
</feature>
<evidence type="ECO:0000256" key="2">
    <source>
        <dbReference type="ARBA" id="ARBA00022679"/>
    </source>
</evidence>
<feature type="binding site" evidence="9">
    <location>
        <position position="10"/>
    </location>
    <ligand>
        <name>substrate</name>
    </ligand>
</feature>
<proteinExistence type="inferred from homology"/>
<comment type="catalytic activity">
    <reaction evidence="8 9">
        <text>(R)-4'-phosphopantetheine + ATP + H(+) = 3'-dephospho-CoA + diphosphate</text>
        <dbReference type="Rhea" id="RHEA:19801"/>
        <dbReference type="ChEBI" id="CHEBI:15378"/>
        <dbReference type="ChEBI" id="CHEBI:30616"/>
        <dbReference type="ChEBI" id="CHEBI:33019"/>
        <dbReference type="ChEBI" id="CHEBI:57328"/>
        <dbReference type="ChEBI" id="CHEBI:61723"/>
        <dbReference type="EC" id="2.7.7.3"/>
    </reaction>
</comment>
<feature type="domain" description="Cytidyltransferase-like" evidence="10">
    <location>
        <begin position="6"/>
        <end position="134"/>
    </location>
</feature>
<comment type="subunit">
    <text evidence="9">Homohexamer.</text>
</comment>
<evidence type="ECO:0000313" key="11">
    <source>
        <dbReference type="EMBL" id="HGB15504.1"/>
    </source>
</evidence>
<feature type="binding site" evidence="9">
    <location>
        <position position="88"/>
    </location>
    <ligand>
        <name>substrate</name>
    </ligand>
</feature>
<evidence type="ECO:0000256" key="6">
    <source>
        <dbReference type="ARBA" id="ARBA00022842"/>
    </source>
</evidence>
<comment type="subcellular location">
    <subcellularLocation>
        <location evidence="9">Cytoplasm</location>
    </subcellularLocation>
</comment>
<feature type="binding site" evidence="9">
    <location>
        <position position="42"/>
    </location>
    <ligand>
        <name>substrate</name>
    </ligand>
</feature>
<keyword evidence="2 9" id="KW-0808">Transferase</keyword>
<dbReference type="GO" id="GO:0015937">
    <property type="term" value="P:coenzyme A biosynthetic process"/>
    <property type="evidence" value="ECO:0007669"/>
    <property type="project" value="UniProtKB-UniRule"/>
</dbReference>
<dbReference type="GO" id="GO:0004595">
    <property type="term" value="F:pantetheine-phosphate adenylyltransferase activity"/>
    <property type="evidence" value="ECO:0007669"/>
    <property type="project" value="UniProtKB-UniRule"/>
</dbReference>
<dbReference type="NCBIfam" id="TIGR01510">
    <property type="entry name" value="coaD_prev_kdtB"/>
    <property type="match status" value="1"/>
</dbReference>
<dbReference type="InterPro" id="IPR001980">
    <property type="entry name" value="PPAT"/>
</dbReference>
<evidence type="ECO:0000256" key="8">
    <source>
        <dbReference type="ARBA" id="ARBA00029346"/>
    </source>
</evidence>
<comment type="cofactor">
    <cofactor evidence="9">
        <name>Mg(2+)</name>
        <dbReference type="ChEBI" id="CHEBI:18420"/>
    </cofactor>
</comment>
<dbReference type="PANTHER" id="PTHR21342">
    <property type="entry name" value="PHOSPHOPANTETHEINE ADENYLYLTRANSFERASE"/>
    <property type="match status" value="1"/>
</dbReference>
<name>A0A7C3SK18_9BACT</name>
<dbReference type="InterPro" id="IPR014729">
    <property type="entry name" value="Rossmann-like_a/b/a_fold"/>
</dbReference>
<dbReference type="AlphaFoldDB" id="A0A7C3SK18"/>
<gene>
    <name evidence="9" type="primary">coaD</name>
    <name evidence="11" type="ORF">ENV62_09760</name>
</gene>
<dbReference type="GO" id="GO:0005524">
    <property type="term" value="F:ATP binding"/>
    <property type="evidence" value="ECO:0007669"/>
    <property type="project" value="UniProtKB-KW"/>
</dbReference>
<evidence type="ECO:0000256" key="9">
    <source>
        <dbReference type="HAMAP-Rule" id="MF_00151"/>
    </source>
</evidence>
<reference evidence="11" key="1">
    <citation type="journal article" date="2020" name="mSystems">
        <title>Genome- and Community-Level Interaction Insights into Carbon Utilization and Element Cycling Functions of Hydrothermarchaeota in Hydrothermal Sediment.</title>
        <authorList>
            <person name="Zhou Z."/>
            <person name="Liu Y."/>
            <person name="Xu W."/>
            <person name="Pan J."/>
            <person name="Luo Z.H."/>
            <person name="Li M."/>
        </authorList>
    </citation>
    <scope>NUCLEOTIDE SEQUENCE [LARGE SCALE GENOMIC DNA]</scope>
    <source>
        <strain evidence="11">SpSt-776</strain>
    </source>
</reference>
<comment type="similarity">
    <text evidence="9">Belongs to the bacterial CoaD family.</text>
</comment>
<dbReference type="Pfam" id="PF01467">
    <property type="entry name" value="CTP_transf_like"/>
    <property type="match status" value="1"/>
</dbReference>
<organism evidence="11">
    <name type="scientific">Desulfobacca acetoxidans</name>
    <dbReference type="NCBI Taxonomy" id="60893"/>
    <lineage>
        <taxon>Bacteria</taxon>
        <taxon>Pseudomonadati</taxon>
        <taxon>Thermodesulfobacteriota</taxon>
        <taxon>Desulfobaccia</taxon>
        <taxon>Desulfobaccales</taxon>
        <taxon>Desulfobaccaceae</taxon>
        <taxon>Desulfobacca</taxon>
    </lineage>
</organism>
<comment type="caution">
    <text evidence="11">The sequence shown here is derived from an EMBL/GenBank/DDBJ whole genome shotgun (WGS) entry which is preliminary data.</text>
</comment>
<protein>
    <recommendedName>
        <fullName evidence="9">Phosphopantetheine adenylyltransferase</fullName>
        <ecNumber evidence="9">2.7.7.3</ecNumber>
    </recommendedName>
    <alternativeName>
        <fullName evidence="9">Dephospho-CoA pyrophosphorylase</fullName>
    </alternativeName>
    <alternativeName>
        <fullName evidence="9">Pantetheine-phosphate adenylyltransferase</fullName>
        <shortName evidence="9">PPAT</shortName>
    </alternativeName>
</protein>
<dbReference type="NCBIfam" id="TIGR00125">
    <property type="entry name" value="cyt_tran_rel"/>
    <property type="match status" value="1"/>
</dbReference>
<keyword evidence="7 9" id="KW-0173">Coenzyme A biosynthesis</keyword>
<dbReference type="CDD" id="cd02163">
    <property type="entry name" value="PPAT"/>
    <property type="match status" value="1"/>
</dbReference>
<dbReference type="PRINTS" id="PR01020">
    <property type="entry name" value="LPSBIOSNTHSS"/>
</dbReference>
<comment type="function">
    <text evidence="9">Reversibly transfers an adenylyl group from ATP to 4'-phosphopantetheine, yielding dephospho-CoA (dPCoA) and pyrophosphate.</text>
</comment>
<dbReference type="HAMAP" id="MF_00151">
    <property type="entry name" value="PPAT_bact"/>
    <property type="match status" value="1"/>
</dbReference>
<evidence type="ECO:0000256" key="4">
    <source>
        <dbReference type="ARBA" id="ARBA00022741"/>
    </source>
</evidence>
<keyword evidence="5 9" id="KW-0067">ATP-binding</keyword>
<keyword evidence="6 9" id="KW-0460">Magnesium</keyword>
<evidence type="ECO:0000256" key="7">
    <source>
        <dbReference type="ARBA" id="ARBA00022993"/>
    </source>
</evidence>
<dbReference type="Gene3D" id="3.40.50.620">
    <property type="entry name" value="HUPs"/>
    <property type="match status" value="1"/>
</dbReference>
<keyword evidence="3 9" id="KW-0548">Nucleotidyltransferase</keyword>
<keyword evidence="1 9" id="KW-0963">Cytoplasm</keyword>
<dbReference type="EC" id="2.7.7.3" evidence="9"/>
<evidence type="ECO:0000259" key="10">
    <source>
        <dbReference type="Pfam" id="PF01467"/>
    </source>
</evidence>
<keyword evidence="4 9" id="KW-0547">Nucleotide-binding</keyword>
<feature type="binding site" evidence="9">
    <location>
        <begin position="10"/>
        <end position="11"/>
    </location>
    <ligand>
        <name>ATP</name>
        <dbReference type="ChEBI" id="CHEBI:30616"/>
    </ligand>
</feature>
<accession>A0A7C3SK18</accession>
<dbReference type="InterPro" id="IPR004821">
    <property type="entry name" value="Cyt_trans-like"/>
</dbReference>
<feature type="binding site" evidence="9">
    <location>
        <begin position="89"/>
        <end position="91"/>
    </location>
    <ligand>
        <name>ATP</name>
        <dbReference type="ChEBI" id="CHEBI:30616"/>
    </ligand>
</feature>
<feature type="binding site" evidence="9">
    <location>
        <position position="18"/>
    </location>
    <ligand>
        <name>ATP</name>
        <dbReference type="ChEBI" id="CHEBI:30616"/>
    </ligand>
</feature>
<dbReference type="EMBL" id="DTHB01000053">
    <property type="protein sequence ID" value="HGB15504.1"/>
    <property type="molecule type" value="Genomic_DNA"/>
</dbReference>
<evidence type="ECO:0000256" key="3">
    <source>
        <dbReference type="ARBA" id="ARBA00022695"/>
    </source>
</evidence>
<sequence length="162" mass="18401">MTNLAVYPGTFDPITNGHLDLVRRALRIFDHIIVAVAENPGKKPLFTVEERLEMIRIALKGTPNVTIDTFGGLLVEYVKSRNARVVLRGLRAVTDFEYEFQMAMMNRRLEPEIETVFLMTGLRWVFLSSRIIKEAAVHGGNIEGMVPEFVHQKLKEKFGIAT</sequence>
<dbReference type="GO" id="GO:0005737">
    <property type="term" value="C:cytoplasm"/>
    <property type="evidence" value="ECO:0007669"/>
    <property type="project" value="UniProtKB-SubCell"/>
</dbReference>
<feature type="binding site" evidence="9">
    <location>
        <position position="99"/>
    </location>
    <ligand>
        <name>ATP</name>
        <dbReference type="ChEBI" id="CHEBI:30616"/>
    </ligand>
</feature>
<evidence type="ECO:0000256" key="5">
    <source>
        <dbReference type="ARBA" id="ARBA00022840"/>
    </source>
</evidence>
<comment type="pathway">
    <text evidence="9">Cofactor biosynthesis; coenzyme A biosynthesis; CoA from (R)-pantothenate: step 4/5.</text>
</comment>
<feature type="binding site" evidence="9">
    <location>
        <position position="74"/>
    </location>
    <ligand>
        <name>substrate</name>
    </ligand>
</feature>
<dbReference type="SUPFAM" id="SSF52374">
    <property type="entry name" value="Nucleotidylyl transferase"/>
    <property type="match status" value="1"/>
</dbReference>